<dbReference type="GO" id="GO:0030288">
    <property type="term" value="C:outer membrane-bounded periplasmic space"/>
    <property type="evidence" value="ECO:0007669"/>
    <property type="project" value="InterPro"/>
</dbReference>
<keyword evidence="6" id="KW-0282">Flagellum</keyword>
<dbReference type="NCBIfam" id="NF003676">
    <property type="entry name" value="PRK05303.1"/>
    <property type="match status" value="1"/>
</dbReference>
<evidence type="ECO:0000256" key="2">
    <source>
        <dbReference type="ARBA" id="ARBA00004117"/>
    </source>
</evidence>
<dbReference type="AlphaFoldDB" id="A0A101ERB0"/>
<dbReference type="PATRIC" id="fig|93930.3.peg.1576"/>
<comment type="subcellular location">
    <subcellularLocation>
        <location evidence="2 5">Bacterial flagellum basal body</location>
    </subcellularLocation>
</comment>
<sequence>MKKRLAVLLVIVLTITFSFSVTTRIKDIAFFRGARDNQLFGIGLVVGLNGTGDSGNVNSPLLLEMMKKFGVQVSENDLKSKNTALVMVLADIPPFAKEGMRIDCVVASIADAKSLAGGYLLQTPLYGADGKVYAVAQGSVIIGGEDVKLSSNLQKRYRVVGYLPEGAIVERDIPSDMLDGDSVTILLRQPDITTAARVARAINEKFEMDLAKAIDPSAIKLTVPNAFQDDLITFLSLVEEIEVQPDVPARIVVNERTGTVLFGGDVKLSDFVISYGNFTISVTGGKIGDKDATISNLVSALKAAGATPQDIIAILQVIYESGYITGELIIM</sequence>
<keyword evidence="4 5" id="KW-0975">Bacterial flagellum</keyword>
<evidence type="ECO:0000313" key="7">
    <source>
        <dbReference type="Proteomes" id="UP000058636"/>
    </source>
</evidence>
<dbReference type="GO" id="GO:0005198">
    <property type="term" value="F:structural molecule activity"/>
    <property type="evidence" value="ECO:0007669"/>
    <property type="project" value="InterPro"/>
</dbReference>
<evidence type="ECO:0000256" key="4">
    <source>
        <dbReference type="ARBA" id="ARBA00023143"/>
    </source>
</evidence>
<dbReference type="InterPro" id="IPR001782">
    <property type="entry name" value="Flag_FlgI"/>
</dbReference>
<protein>
    <recommendedName>
        <fullName evidence="5">Flagellar P-ring protein</fullName>
    </recommendedName>
    <alternativeName>
        <fullName evidence="5">Basal body P-ring protein</fullName>
    </alternativeName>
</protein>
<dbReference type="HAMAP" id="MF_00416">
    <property type="entry name" value="FlgI"/>
    <property type="match status" value="1"/>
</dbReference>
<name>A0A101ERB0_9THEM</name>
<dbReference type="PRINTS" id="PR01010">
    <property type="entry name" value="FLGPRINGFLGI"/>
</dbReference>
<dbReference type="PANTHER" id="PTHR30381:SF0">
    <property type="entry name" value="FLAGELLAR P-RING PROTEIN"/>
    <property type="match status" value="1"/>
</dbReference>
<comment type="similarity">
    <text evidence="5">Belongs to the FlgI family.</text>
</comment>
<evidence type="ECO:0000313" key="6">
    <source>
        <dbReference type="EMBL" id="KUK23175.1"/>
    </source>
</evidence>
<dbReference type="Proteomes" id="UP000058636">
    <property type="component" value="Unassembled WGS sequence"/>
</dbReference>
<evidence type="ECO:0000256" key="3">
    <source>
        <dbReference type="ARBA" id="ARBA00022729"/>
    </source>
</evidence>
<accession>A0A101ERB0</accession>
<dbReference type="GO" id="GO:0009428">
    <property type="term" value="C:bacterial-type flagellum basal body, distal rod, P ring"/>
    <property type="evidence" value="ECO:0007669"/>
    <property type="project" value="InterPro"/>
</dbReference>
<evidence type="ECO:0000256" key="5">
    <source>
        <dbReference type="HAMAP-Rule" id="MF_00416"/>
    </source>
</evidence>
<dbReference type="GO" id="GO:0071973">
    <property type="term" value="P:bacterial-type flagellum-dependent cell motility"/>
    <property type="evidence" value="ECO:0007669"/>
    <property type="project" value="InterPro"/>
</dbReference>
<keyword evidence="6" id="KW-0969">Cilium</keyword>
<dbReference type="OMA" id="LDTAHNT"/>
<proteinExistence type="inferred from homology"/>
<dbReference type="PANTHER" id="PTHR30381">
    <property type="entry name" value="FLAGELLAR P-RING PERIPLASMIC PROTEIN FLGI"/>
    <property type="match status" value="1"/>
</dbReference>
<dbReference type="EMBL" id="LGFG01000044">
    <property type="protein sequence ID" value="KUK23175.1"/>
    <property type="molecule type" value="Genomic_DNA"/>
</dbReference>
<evidence type="ECO:0000256" key="1">
    <source>
        <dbReference type="ARBA" id="ARBA00002591"/>
    </source>
</evidence>
<reference evidence="6 7" key="1">
    <citation type="journal article" date="2015" name="MBio">
        <title>Genome-Resolved Metagenomic Analysis Reveals Roles for Candidate Phyla and Other Microbial Community Members in Biogeochemical Transformations in Oil Reservoirs.</title>
        <authorList>
            <person name="Hu P."/>
            <person name="Tom L."/>
            <person name="Singh A."/>
            <person name="Thomas B.C."/>
            <person name="Baker B.J."/>
            <person name="Piceno Y.M."/>
            <person name="Andersen G.L."/>
            <person name="Banfield J.F."/>
        </authorList>
    </citation>
    <scope>NUCLEOTIDE SEQUENCE [LARGE SCALE GENOMIC DNA]</scope>
    <source>
        <strain evidence="6">46_26</strain>
    </source>
</reference>
<dbReference type="SMR" id="A0A101ERB0"/>
<dbReference type="Pfam" id="PF02119">
    <property type="entry name" value="FlgI"/>
    <property type="match status" value="2"/>
</dbReference>
<comment type="subunit">
    <text evidence="5">The basal body constitutes a major portion of the flagellar organelle and consists of four rings (L,P,S, and M) mounted on a central rod.</text>
</comment>
<comment type="caution">
    <text evidence="6">The sequence shown here is derived from an EMBL/GenBank/DDBJ whole genome shotgun (WGS) entry which is preliminary data.</text>
</comment>
<organism evidence="6 7">
    <name type="scientific">Thermotoga petrophila</name>
    <dbReference type="NCBI Taxonomy" id="93929"/>
    <lineage>
        <taxon>Bacteria</taxon>
        <taxon>Thermotogati</taxon>
        <taxon>Thermotogota</taxon>
        <taxon>Thermotogae</taxon>
        <taxon>Thermotogales</taxon>
        <taxon>Thermotogaceae</taxon>
        <taxon>Thermotoga</taxon>
    </lineage>
</organism>
<keyword evidence="3" id="KW-0732">Signal</keyword>
<keyword evidence="6" id="KW-0966">Cell projection</keyword>
<gene>
    <name evidence="5" type="primary">flgI</name>
    <name evidence="6" type="ORF">XD57_0724</name>
</gene>
<comment type="function">
    <text evidence="1 5">Assembles around the rod to form the L-ring and probably protects the motor/basal body from shearing forces during rotation.</text>
</comment>